<reference evidence="1 2" key="1">
    <citation type="submission" date="2019-03" db="EMBL/GenBank/DDBJ databases">
        <title>Diversity of the mouse oral microbiome.</title>
        <authorList>
            <person name="Joseph S."/>
            <person name="Aduse-Opoku J."/>
            <person name="Curtis M."/>
            <person name="Wade W."/>
            <person name="Hashim A."/>
        </authorList>
    </citation>
    <scope>NUCLEOTIDE SEQUENCE [LARGE SCALE GENOMIC DNA]</scope>
    <source>
        <strain evidence="1 2">P11</strain>
    </source>
</reference>
<dbReference type="AlphaFoldDB" id="A0A4Y9IP05"/>
<sequence length="70" mass="8307">MCKIMSKYYISIEHTEDIDTGQYAINDPDILIKKRSFLIFDMIVKNFGTYNRDLKEYADRYCKILNSVSL</sequence>
<evidence type="ECO:0000313" key="1">
    <source>
        <dbReference type="EMBL" id="TFU89678.1"/>
    </source>
</evidence>
<organism evidence="1 2">
    <name type="scientific">Dysgonomonas mossii</name>
    <dbReference type="NCBI Taxonomy" id="163665"/>
    <lineage>
        <taxon>Bacteria</taxon>
        <taxon>Pseudomonadati</taxon>
        <taxon>Bacteroidota</taxon>
        <taxon>Bacteroidia</taxon>
        <taxon>Bacteroidales</taxon>
        <taxon>Dysgonomonadaceae</taxon>
        <taxon>Dysgonomonas</taxon>
    </lineage>
</organism>
<name>A0A4Y9IP05_9BACT</name>
<gene>
    <name evidence="1" type="ORF">E4T88_06585</name>
</gene>
<evidence type="ECO:0000313" key="2">
    <source>
        <dbReference type="Proteomes" id="UP000298285"/>
    </source>
</evidence>
<dbReference type="OrthoDB" id="9867062at2"/>
<dbReference type="Proteomes" id="UP000298285">
    <property type="component" value="Unassembled WGS sequence"/>
</dbReference>
<dbReference type="EMBL" id="SPPK01000002">
    <property type="protein sequence ID" value="TFU89678.1"/>
    <property type="molecule type" value="Genomic_DNA"/>
</dbReference>
<comment type="caution">
    <text evidence="1">The sequence shown here is derived from an EMBL/GenBank/DDBJ whole genome shotgun (WGS) entry which is preliminary data.</text>
</comment>
<proteinExistence type="predicted"/>
<protein>
    <submittedName>
        <fullName evidence="1">Uncharacterized protein</fullName>
    </submittedName>
</protein>
<accession>A0A4Y9IP05</accession>